<dbReference type="RefSeq" id="WP_021101528.1">
    <property type="nucleotide sequence ID" value="NZ_KE557312.1"/>
</dbReference>
<dbReference type="EMBL" id="AONI01000006">
    <property type="protein sequence ID" value="EPX81008.1"/>
    <property type="molecule type" value="Genomic_DNA"/>
</dbReference>
<sequence length="72" mass="7771">MTDHFYVTLEGFPADSGDVISTDGEVIGAYTCDDNDYCEFTPNGADEPVVSGYNIGPFCSEVAEWHKGQQSA</sequence>
<accession>S9QN19</accession>
<gene>
    <name evidence="1" type="ORF">thalar_00453</name>
</gene>
<keyword evidence="2" id="KW-1185">Reference proteome</keyword>
<dbReference type="STRING" id="1123360.thalar_00453"/>
<proteinExistence type="predicted"/>
<protein>
    <submittedName>
        <fullName evidence="1">Uncharacterized protein</fullName>
    </submittedName>
</protein>
<dbReference type="Proteomes" id="UP000015351">
    <property type="component" value="Unassembled WGS sequence"/>
</dbReference>
<organism evidence="1 2">
    <name type="scientific">Litoreibacter arenae DSM 19593</name>
    <dbReference type="NCBI Taxonomy" id="1123360"/>
    <lineage>
        <taxon>Bacteria</taxon>
        <taxon>Pseudomonadati</taxon>
        <taxon>Pseudomonadota</taxon>
        <taxon>Alphaproteobacteria</taxon>
        <taxon>Rhodobacterales</taxon>
        <taxon>Roseobacteraceae</taxon>
        <taxon>Litoreibacter</taxon>
    </lineage>
</organism>
<dbReference type="AlphaFoldDB" id="S9QN19"/>
<comment type="caution">
    <text evidence="1">The sequence shown here is derived from an EMBL/GenBank/DDBJ whole genome shotgun (WGS) entry which is preliminary data.</text>
</comment>
<dbReference type="HOGENOM" id="CLU_2717560_0_0_5"/>
<name>S9QN19_9RHOB</name>
<evidence type="ECO:0000313" key="2">
    <source>
        <dbReference type="Proteomes" id="UP000015351"/>
    </source>
</evidence>
<evidence type="ECO:0000313" key="1">
    <source>
        <dbReference type="EMBL" id="EPX81008.1"/>
    </source>
</evidence>
<dbReference type="OrthoDB" id="8456421at2"/>
<reference evidence="2" key="1">
    <citation type="journal article" date="2013" name="Stand. Genomic Sci.">
        <title>Genome sequence of the Litoreibacter arenae type strain (DSM 19593(T)), a member of the Roseobacter clade isolated from sea sand.</title>
        <authorList>
            <person name="Riedel T."/>
            <person name="Fiebig A."/>
            <person name="Petersen J."/>
            <person name="Gronow S."/>
            <person name="Kyrpides N.C."/>
            <person name="Goker M."/>
            <person name="Klenk H.P."/>
        </authorList>
    </citation>
    <scope>NUCLEOTIDE SEQUENCE [LARGE SCALE GENOMIC DNA]</scope>
    <source>
        <strain evidence="2">DSM 19593</strain>
    </source>
</reference>